<sequence length="243" mass="25719">MTRRIDWELAVTGQTAFIFPGRGAYVPGALAGVVSEDVRRTLNELDSVVAAYGLAPVSTMVAGPGAPSLGELLVAAPERIDPAIYATSVCLATILERERGIVPDVVSGHRLGEVAALAVAGVLTVGDGMRVVCEDAAKRFGTPVSLGRPRVRCWSPRTRRYVTSGDEGSGLLYERGAGPVGFMSTARFLYADGITRFVECGARALLTLLTLDCLPRATALTAEQVLCPTSERRRAGRAQAGDW</sequence>
<proteinExistence type="predicted"/>
<comment type="caution">
    <text evidence="6">The sequence shown here is derived from an EMBL/GenBank/DDBJ whole genome shotgun (WGS) entry which is preliminary data.</text>
</comment>
<gene>
    <name evidence="6" type="ORF">J4573_51545</name>
</gene>
<dbReference type="InterPro" id="IPR001227">
    <property type="entry name" value="Ac_transferase_dom_sf"/>
</dbReference>
<dbReference type="RefSeq" id="WP_208263816.1">
    <property type="nucleotide sequence ID" value="NZ_JAGEOJ010000039.1"/>
</dbReference>
<evidence type="ECO:0000256" key="2">
    <source>
        <dbReference type="ARBA" id="ARBA00022679"/>
    </source>
</evidence>
<dbReference type="GO" id="GO:0004314">
    <property type="term" value="F:[acyl-carrier-protein] S-malonyltransferase activity"/>
    <property type="evidence" value="ECO:0007669"/>
    <property type="project" value="UniProtKB-EC"/>
</dbReference>
<protein>
    <recommendedName>
        <fullName evidence="1">[acyl-carrier-protein] S-malonyltransferase</fullName>
        <ecNumber evidence="1">2.3.1.39</ecNumber>
    </recommendedName>
</protein>
<dbReference type="Pfam" id="PF00698">
    <property type="entry name" value="Acyl_transf_1"/>
    <property type="match status" value="1"/>
</dbReference>
<keyword evidence="7" id="KW-1185">Reference proteome</keyword>
<evidence type="ECO:0000256" key="4">
    <source>
        <dbReference type="ARBA" id="ARBA00048462"/>
    </source>
</evidence>
<keyword evidence="2" id="KW-0808">Transferase</keyword>
<dbReference type="Proteomes" id="UP000669179">
    <property type="component" value="Unassembled WGS sequence"/>
</dbReference>
<dbReference type="InterPro" id="IPR014043">
    <property type="entry name" value="Acyl_transferase_dom"/>
</dbReference>
<evidence type="ECO:0000259" key="5">
    <source>
        <dbReference type="SMART" id="SM00827"/>
    </source>
</evidence>
<organism evidence="6 7">
    <name type="scientific">Actinomadura barringtoniae</name>
    <dbReference type="NCBI Taxonomy" id="1427535"/>
    <lineage>
        <taxon>Bacteria</taxon>
        <taxon>Bacillati</taxon>
        <taxon>Actinomycetota</taxon>
        <taxon>Actinomycetes</taxon>
        <taxon>Streptosporangiales</taxon>
        <taxon>Thermomonosporaceae</taxon>
        <taxon>Actinomadura</taxon>
    </lineage>
</organism>
<comment type="catalytic activity">
    <reaction evidence="4">
        <text>holo-[ACP] + malonyl-CoA = malonyl-[ACP] + CoA</text>
        <dbReference type="Rhea" id="RHEA:41792"/>
        <dbReference type="Rhea" id="RHEA-COMP:9623"/>
        <dbReference type="Rhea" id="RHEA-COMP:9685"/>
        <dbReference type="ChEBI" id="CHEBI:57287"/>
        <dbReference type="ChEBI" id="CHEBI:57384"/>
        <dbReference type="ChEBI" id="CHEBI:64479"/>
        <dbReference type="ChEBI" id="CHEBI:78449"/>
        <dbReference type="EC" id="2.3.1.39"/>
    </reaction>
</comment>
<dbReference type="EC" id="2.3.1.39" evidence="1"/>
<feature type="domain" description="Malonyl-CoA:ACP transacylase (MAT)" evidence="5">
    <location>
        <begin position="18"/>
        <end position="234"/>
    </location>
</feature>
<dbReference type="InterPro" id="IPR016035">
    <property type="entry name" value="Acyl_Trfase/lysoPLipase"/>
</dbReference>
<reference evidence="6" key="1">
    <citation type="submission" date="2021-03" db="EMBL/GenBank/DDBJ databases">
        <authorList>
            <person name="Kanchanasin P."/>
            <person name="Saeng-In P."/>
            <person name="Phongsopitanun W."/>
            <person name="Yuki M."/>
            <person name="Kudo T."/>
            <person name="Ohkuma M."/>
            <person name="Tanasupawat S."/>
        </authorList>
    </citation>
    <scope>NUCLEOTIDE SEQUENCE</scope>
    <source>
        <strain evidence="6">GKU 128</strain>
    </source>
</reference>
<evidence type="ECO:0000313" key="7">
    <source>
        <dbReference type="Proteomes" id="UP000669179"/>
    </source>
</evidence>
<keyword evidence="3 6" id="KW-0012">Acyltransferase</keyword>
<evidence type="ECO:0000256" key="3">
    <source>
        <dbReference type="ARBA" id="ARBA00023315"/>
    </source>
</evidence>
<name>A0A939TGN5_9ACTN</name>
<dbReference type="PANTHER" id="PTHR42681:SF1">
    <property type="entry name" value="MALONYL-COA-ACYL CARRIER PROTEIN TRANSACYLASE, MITOCHONDRIAL"/>
    <property type="match status" value="1"/>
</dbReference>
<evidence type="ECO:0000313" key="6">
    <source>
        <dbReference type="EMBL" id="MBO2455590.1"/>
    </source>
</evidence>
<accession>A0A939TGN5</accession>
<dbReference type="Gene3D" id="3.40.366.10">
    <property type="entry name" value="Malonyl-Coenzyme A Acyl Carrier Protein, domain 2"/>
    <property type="match status" value="1"/>
</dbReference>
<dbReference type="GO" id="GO:0006633">
    <property type="term" value="P:fatty acid biosynthetic process"/>
    <property type="evidence" value="ECO:0007669"/>
    <property type="project" value="TreeGrafter"/>
</dbReference>
<dbReference type="SMART" id="SM00827">
    <property type="entry name" value="PKS_AT"/>
    <property type="match status" value="1"/>
</dbReference>
<evidence type="ECO:0000256" key="1">
    <source>
        <dbReference type="ARBA" id="ARBA00013258"/>
    </source>
</evidence>
<dbReference type="GO" id="GO:0005829">
    <property type="term" value="C:cytosol"/>
    <property type="evidence" value="ECO:0007669"/>
    <property type="project" value="TreeGrafter"/>
</dbReference>
<dbReference type="EMBL" id="JAGEOJ010000039">
    <property type="protein sequence ID" value="MBO2455590.1"/>
    <property type="molecule type" value="Genomic_DNA"/>
</dbReference>
<dbReference type="SUPFAM" id="SSF52151">
    <property type="entry name" value="FabD/lysophospholipase-like"/>
    <property type="match status" value="1"/>
</dbReference>
<dbReference type="AlphaFoldDB" id="A0A939TGN5"/>
<dbReference type="InterPro" id="IPR050858">
    <property type="entry name" value="Mal-CoA-ACP_Trans/PKS_FabD"/>
</dbReference>
<dbReference type="PANTHER" id="PTHR42681">
    <property type="entry name" value="MALONYL-COA-ACYL CARRIER PROTEIN TRANSACYLASE, MITOCHONDRIAL"/>
    <property type="match status" value="1"/>
</dbReference>